<evidence type="ECO:0000256" key="1">
    <source>
        <dbReference type="ARBA" id="ARBA00007074"/>
    </source>
</evidence>
<evidence type="ECO:0000313" key="9">
    <source>
        <dbReference type="Proteomes" id="UP000006048"/>
    </source>
</evidence>
<protein>
    <submittedName>
        <fullName evidence="8">NLP/P60 protein</fullName>
    </submittedName>
</protein>
<keyword evidence="4" id="KW-0378">Hydrolase</keyword>
<feature type="signal peptide" evidence="6">
    <location>
        <begin position="1"/>
        <end position="24"/>
    </location>
</feature>
<dbReference type="PANTHER" id="PTHR47360:SF1">
    <property type="entry name" value="ENDOPEPTIDASE NLPC-RELATED"/>
    <property type="match status" value="1"/>
</dbReference>
<dbReference type="PATRIC" id="fig|869212.3.peg.3657"/>
<evidence type="ECO:0000256" key="3">
    <source>
        <dbReference type="ARBA" id="ARBA00022729"/>
    </source>
</evidence>
<feature type="domain" description="NlpC/P60" evidence="7">
    <location>
        <begin position="245"/>
        <end position="374"/>
    </location>
</feature>
<dbReference type="STRING" id="869212.Turpa_3636"/>
<dbReference type="InterPro" id="IPR000064">
    <property type="entry name" value="NLP_P60_dom"/>
</dbReference>
<dbReference type="OrthoDB" id="9813368at2"/>
<keyword evidence="9" id="KW-1185">Reference proteome</keyword>
<dbReference type="PANTHER" id="PTHR47360">
    <property type="entry name" value="MUREIN DD-ENDOPEPTIDASE MEPS/MUREIN LD-CARBOXYPEPTIDASE"/>
    <property type="match status" value="1"/>
</dbReference>
<dbReference type="HOGENOM" id="CLU_739523_0_0_12"/>
<evidence type="ECO:0000313" key="8">
    <source>
        <dbReference type="EMBL" id="AFM14270.1"/>
    </source>
</evidence>
<accession>I4BAG3</accession>
<dbReference type="AlphaFoldDB" id="I4BAG3"/>
<keyword evidence="2" id="KW-0645">Protease</keyword>
<dbReference type="Gene3D" id="3.90.1720.10">
    <property type="entry name" value="endopeptidase domain like (from Nostoc punctiforme)"/>
    <property type="match status" value="1"/>
</dbReference>
<dbReference type="KEGG" id="tpx:Turpa_3636"/>
<evidence type="ECO:0000259" key="7">
    <source>
        <dbReference type="PROSITE" id="PS51935"/>
    </source>
</evidence>
<evidence type="ECO:0000256" key="4">
    <source>
        <dbReference type="ARBA" id="ARBA00022801"/>
    </source>
</evidence>
<dbReference type="InterPro" id="IPR038765">
    <property type="entry name" value="Papain-like_cys_pep_sf"/>
</dbReference>
<dbReference type="RefSeq" id="WP_014804747.1">
    <property type="nucleotide sequence ID" value="NC_018020.1"/>
</dbReference>
<sequence>MKNFRSVKFLSAFGAMLVAHGMAAQVPENLIPELLADCPDHVAEKYAGPLPRYARVLPDKKADVSLTLKAVVPRACHLELQDWQLQTALQLGHFGQSQGLKASTISDLTEIMSWQTIAKDVYLRYGRVYEKMQSAGATPEETGEVFLEAQTKGLVPDQAEGFALIYTAKRAKGDTHAAAFAASTAEIAVLKKLRPAKAVQAHVAVVTGAAASRSAEAPAADTNDALWDTLESQIKAEAPVAAAPGAKNSWNLNLLESFFNEWKGTPYRWGGVTRKGIDCSGFVVKAMLSQFPSSKLPRSANALAAMGVEVPRQSLKTGDLVFFTASEAPGRITHVGILINGTSFAHASSKRGVTLSDVADKYYAKRFVTARRLF</sequence>
<comment type="similarity">
    <text evidence="1">Belongs to the peptidase C40 family.</text>
</comment>
<dbReference type="PROSITE" id="PS51935">
    <property type="entry name" value="NLPC_P60"/>
    <property type="match status" value="1"/>
</dbReference>
<dbReference type="SUPFAM" id="SSF54001">
    <property type="entry name" value="Cysteine proteinases"/>
    <property type="match status" value="1"/>
</dbReference>
<keyword evidence="5" id="KW-0788">Thiol protease</keyword>
<keyword evidence="3 6" id="KW-0732">Signal</keyword>
<dbReference type="GO" id="GO:0008234">
    <property type="term" value="F:cysteine-type peptidase activity"/>
    <property type="evidence" value="ECO:0007669"/>
    <property type="project" value="UniProtKB-KW"/>
</dbReference>
<evidence type="ECO:0000256" key="5">
    <source>
        <dbReference type="ARBA" id="ARBA00022807"/>
    </source>
</evidence>
<dbReference type="InterPro" id="IPR052062">
    <property type="entry name" value="Murein_DD/LD_carboxypeptidase"/>
</dbReference>
<dbReference type="EMBL" id="CP002959">
    <property type="protein sequence ID" value="AFM14270.1"/>
    <property type="molecule type" value="Genomic_DNA"/>
</dbReference>
<name>I4BAG3_TURPD</name>
<gene>
    <name evidence="8" type="ordered locus">Turpa_3636</name>
</gene>
<dbReference type="Pfam" id="PF00877">
    <property type="entry name" value="NLPC_P60"/>
    <property type="match status" value="1"/>
</dbReference>
<dbReference type="GO" id="GO:0006508">
    <property type="term" value="P:proteolysis"/>
    <property type="evidence" value="ECO:0007669"/>
    <property type="project" value="UniProtKB-KW"/>
</dbReference>
<evidence type="ECO:0000256" key="2">
    <source>
        <dbReference type="ARBA" id="ARBA00022670"/>
    </source>
</evidence>
<dbReference type="Proteomes" id="UP000006048">
    <property type="component" value="Chromosome"/>
</dbReference>
<reference evidence="8 9" key="1">
    <citation type="submission" date="2012-06" db="EMBL/GenBank/DDBJ databases">
        <title>The complete chromosome of genome of Turneriella parva DSM 21527.</title>
        <authorList>
            <consortium name="US DOE Joint Genome Institute (JGI-PGF)"/>
            <person name="Lucas S."/>
            <person name="Han J."/>
            <person name="Lapidus A."/>
            <person name="Bruce D."/>
            <person name="Goodwin L."/>
            <person name="Pitluck S."/>
            <person name="Peters L."/>
            <person name="Kyrpides N."/>
            <person name="Mavromatis K."/>
            <person name="Ivanova N."/>
            <person name="Mikhailova N."/>
            <person name="Chertkov O."/>
            <person name="Detter J.C."/>
            <person name="Tapia R."/>
            <person name="Han C."/>
            <person name="Land M."/>
            <person name="Hauser L."/>
            <person name="Markowitz V."/>
            <person name="Cheng J.-F."/>
            <person name="Hugenholtz P."/>
            <person name="Woyke T."/>
            <person name="Wu D."/>
            <person name="Gronow S."/>
            <person name="Wellnitz S."/>
            <person name="Brambilla E."/>
            <person name="Klenk H.-P."/>
            <person name="Eisen J.A."/>
        </authorList>
    </citation>
    <scope>NUCLEOTIDE SEQUENCE [LARGE SCALE GENOMIC DNA]</scope>
    <source>
        <strain evidence="9">ATCC BAA-1111 / DSM 21527 / NCTC 11395 / H</strain>
    </source>
</reference>
<feature type="chain" id="PRO_5003686083" evidence="6">
    <location>
        <begin position="25"/>
        <end position="374"/>
    </location>
</feature>
<organism evidence="8 9">
    <name type="scientific">Turneriella parva (strain ATCC BAA-1111 / DSM 21527 / NCTC 11395 / H)</name>
    <name type="common">Leptospira parva</name>
    <dbReference type="NCBI Taxonomy" id="869212"/>
    <lineage>
        <taxon>Bacteria</taxon>
        <taxon>Pseudomonadati</taxon>
        <taxon>Spirochaetota</taxon>
        <taxon>Spirochaetia</taxon>
        <taxon>Leptospirales</taxon>
        <taxon>Leptospiraceae</taxon>
        <taxon>Turneriella</taxon>
    </lineage>
</organism>
<evidence type="ECO:0000256" key="6">
    <source>
        <dbReference type="SAM" id="SignalP"/>
    </source>
</evidence>
<proteinExistence type="inferred from homology"/>